<comment type="subunit">
    <text evidence="2 10">Heterodimer of HisH and HisF.</text>
</comment>
<evidence type="ECO:0000256" key="11">
    <source>
        <dbReference type="PIRSR" id="PIRSR000495-1"/>
    </source>
</evidence>
<dbReference type="GO" id="GO:0016829">
    <property type="term" value="F:lyase activity"/>
    <property type="evidence" value="ECO:0007669"/>
    <property type="project" value="UniProtKB-KW"/>
</dbReference>
<keyword evidence="13" id="KW-0808">Transferase</keyword>
<evidence type="ECO:0000256" key="10">
    <source>
        <dbReference type="HAMAP-Rule" id="MF_00278"/>
    </source>
</evidence>
<reference evidence="13 14" key="1">
    <citation type="journal article" date="2016" name="Front. Microbiol.">
        <title>High-Level Heat Resistance of Spores of Bacillus amyloliquefaciens and Bacillus licheniformis Results from the Presence of a spoVA Operon in a Tn1546 Transposon.</title>
        <authorList>
            <person name="Berendsen E.M."/>
            <person name="Koning R.A."/>
            <person name="Boekhorst J."/>
            <person name="de Jong A."/>
            <person name="Kuipers O.P."/>
            <person name="Wells-Bennik M.H."/>
        </authorList>
    </citation>
    <scope>NUCLEOTIDE SEQUENCE [LARGE SCALE GENOMIC DNA]</scope>
    <source>
        <strain evidence="13 14">B4121</strain>
    </source>
</reference>
<dbReference type="PIRSF" id="PIRSF000495">
    <property type="entry name" value="Amidotransf_hisH"/>
    <property type="match status" value="1"/>
</dbReference>
<evidence type="ECO:0000256" key="7">
    <source>
        <dbReference type="ARBA" id="ARBA00023239"/>
    </source>
</evidence>
<comment type="subcellular location">
    <subcellularLocation>
        <location evidence="10">Cytoplasm</location>
    </subcellularLocation>
</comment>
<dbReference type="GO" id="GO:0004359">
    <property type="term" value="F:glutaminase activity"/>
    <property type="evidence" value="ECO:0007669"/>
    <property type="project" value="UniProtKB-EC"/>
</dbReference>
<dbReference type="GO" id="GO:0005737">
    <property type="term" value="C:cytoplasm"/>
    <property type="evidence" value="ECO:0007669"/>
    <property type="project" value="UniProtKB-SubCell"/>
</dbReference>
<dbReference type="GO" id="GO:0000107">
    <property type="term" value="F:imidazoleglycerol-phosphate synthase activity"/>
    <property type="evidence" value="ECO:0007669"/>
    <property type="project" value="UniProtKB-UniRule"/>
</dbReference>
<comment type="caution">
    <text evidence="13">The sequence shown here is derived from an EMBL/GenBank/DDBJ whole genome shotgun (WGS) entry which is preliminary data.</text>
</comment>
<dbReference type="PANTHER" id="PTHR42701">
    <property type="entry name" value="IMIDAZOLE GLYCEROL PHOSPHATE SYNTHASE SUBUNIT HISH"/>
    <property type="match status" value="1"/>
</dbReference>
<sequence>MIGVIDYGMGNLYSVSKALERIDAPYFVSEHPDELKKADSYILPGVGAFRDAMETLSQTGLKTFIQNAVSEGKPLLGICLGMQLLFEESEERGASKGLGLLKGKIVKLKDRDQAGDRLKVPHMGWNLLTVHRHSPLLPKTKEGYAYFVHSYYVCGIEEEALLASAEYGVRVPAVVGFGNVYGAQFHPEKSSAVGMSILKRFKQLTQEQKVKK</sequence>
<dbReference type="PROSITE" id="PS51273">
    <property type="entry name" value="GATASE_TYPE_1"/>
    <property type="match status" value="1"/>
</dbReference>
<feature type="domain" description="Glutamine amidotransferase" evidence="12">
    <location>
        <begin position="4"/>
        <end position="201"/>
    </location>
</feature>
<dbReference type="CDD" id="cd01748">
    <property type="entry name" value="GATase1_IGP_Synthase"/>
    <property type="match status" value="1"/>
</dbReference>
<evidence type="ECO:0000256" key="3">
    <source>
        <dbReference type="ARBA" id="ARBA00022605"/>
    </source>
</evidence>
<comment type="catalytic activity">
    <reaction evidence="9 10">
        <text>L-glutamine + H2O = L-glutamate + NH4(+)</text>
        <dbReference type="Rhea" id="RHEA:15889"/>
        <dbReference type="ChEBI" id="CHEBI:15377"/>
        <dbReference type="ChEBI" id="CHEBI:28938"/>
        <dbReference type="ChEBI" id="CHEBI:29985"/>
        <dbReference type="ChEBI" id="CHEBI:58359"/>
        <dbReference type="EC" id="3.5.1.2"/>
    </reaction>
</comment>
<dbReference type="GO" id="GO:0000105">
    <property type="term" value="P:L-histidine biosynthetic process"/>
    <property type="evidence" value="ECO:0007669"/>
    <property type="project" value="UniProtKB-UniRule"/>
</dbReference>
<evidence type="ECO:0000256" key="5">
    <source>
        <dbReference type="ARBA" id="ARBA00022962"/>
    </source>
</evidence>
<gene>
    <name evidence="10" type="primary">hisH</name>
    <name evidence="13" type="ORF">B4121_0308</name>
</gene>
<evidence type="ECO:0000256" key="8">
    <source>
        <dbReference type="ARBA" id="ARBA00047838"/>
    </source>
</evidence>
<evidence type="ECO:0000256" key="4">
    <source>
        <dbReference type="ARBA" id="ARBA00022801"/>
    </source>
</evidence>
<organism evidence="13 14">
    <name type="scientific">Bacillus paralicheniformis</name>
    <dbReference type="NCBI Taxonomy" id="1648923"/>
    <lineage>
        <taxon>Bacteria</taxon>
        <taxon>Bacillati</taxon>
        <taxon>Bacillota</taxon>
        <taxon>Bacilli</taxon>
        <taxon>Bacillales</taxon>
        <taxon>Bacillaceae</taxon>
        <taxon>Bacillus</taxon>
    </lineage>
</organism>
<dbReference type="SUPFAM" id="SSF52317">
    <property type="entry name" value="Class I glutamine amidotransferase-like"/>
    <property type="match status" value="1"/>
</dbReference>
<dbReference type="EC" id="3.5.1.2" evidence="10"/>
<comment type="pathway">
    <text evidence="1 10">Amino-acid biosynthesis; L-histidine biosynthesis; L-histidine from 5-phospho-alpha-D-ribose 1-diphosphate: step 5/9.</text>
</comment>
<evidence type="ECO:0000256" key="2">
    <source>
        <dbReference type="ARBA" id="ARBA00011152"/>
    </source>
</evidence>
<accession>A0A7Z8Z321</accession>
<proteinExistence type="inferred from homology"/>
<evidence type="ECO:0000256" key="6">
    <source>
        <dbReference type="ARBA" id="ARBA00023102"/>
    </source>
</evidence>
<evidence type="ECO:0000313" key="13">
    <source>
        <dbReference type="EMBL" id="OLF98781.1"/>
    </source>
</evidence>
<dbReference type="EC" id="4.3.2.10" evidence="10"/>
<dbReference type="PROSITE" id="PS51274">
    <property type="entry name" value="GATASE_COBBQ"/>
    <property type="match status" value="1"/>
</dbReference>
<keyword evidence="4 10" id="KW-0378">Hydrolase</keyword>
<dbReference type="NCBIfam" id="TIGR01855">
    <property type="entry name" value="IMP_synth_hisH"/>
    <property type="match status" value="1"/>
</dbReference>
<keyword evidence="6 10" id="KW-0368">Histidine biosynthesis</keyword>
<evidence type="ECO:0000256" key="9">
    <source>
        <dbReference type="ARBA" id="ARBA00049534"/>
    </source>
</evidence>
<feature type="active site" description="Nucleophile" evidence="10 11">
    <location>
        <position position="79"/>
    </location>
</feature>
<dbReference type="UniPathway" id="UPA00031">
    <property type="reaction ID" value="UER00010"/>
</dbReference>
<dbReference type="Pfam" id="PF00117">
    <property type="entry name" value="GATase"/>
    <property type="match status" value="1"/>
</dbReference>
<dbReference type="AlphaFoldDB" id="A0A7Z8Z321"/>
<comment type="catalytic activity">
    <reaction evidence="8 10">
        <text>5-[(5-phospho-1-deoxy-D-ribulos-1-ylimino)methylamino]-1-(5-phospho-beta-D-ribosyl)imidazole-4-carboxamide + L-glutamine = D-erythro-1-(imidazol-4-yl)glycerol 3-phosphate + 5-amino-1-(5-phospho-beta-D-ribosyl)imidazole-4-carboxamide + L-glutamate + H(+)</text>
        <dbReference type="Rhea" id="RHEA:24793"/>
        <dbReference type="ChEBI" id="CHEBI:15378"/>
        <dbReference type="ChEBI" id="CHEBI:29985"/>
        <dbReference type="ChEBI" id="CHEBI:58278"/>
        <dbReference type="ChEBI" id="CHEBI:58359"/>
        <dbReference type="ChEBI" id="CHEBI:58475"/>
        <dbReference type="ChEBI" id="CHEBI:58525"/>
        <dbReference type="EC" id="4.3.2.10"/>
    </reaction>
</comment>
<dbReference type="Gene3D" id="3.40.50.880">
    <property type="match status" value="1"/>
</dbReference>
<comment type="function">
    <text evidence="10">IGPS catalyzes the conversion of PRFAR and glutamine to IGP, AICAR and glutamate. The HisH subunit catalyzes the hydrolysis of glutamine to glutamate and ammonia as part of the synthesis of IGP and AICAR. The resulting ammonia molecule is channeled to the active site of HisF.</text>
</comment>
<dbReference type="Proteomes" id="UP000185604">
    <property type="component" value="Unassembled WGS sequence"/>
</dbReference>
<feature type="active site" evidence="10 11">
    <location>
        <position position="186"/>
    </location>
</feature>
<keyword evidence="3 10" id="KW-0028">Amino-acid biosynthesis</keyword>
<keyword evidence="7 10" id="KW-0456">Lyase</keyword>
<dbReference type="InterPro" id="IPR029062">
    <property type="entry name" value="Class_I_gatase-like"/>
</dbReference>
<dbReference type="HAMAP" id="MF_00278">
    <property type="entry name" value="HisH"/>
    <property type="match status" value="1"/>
</dbReference>
<dbReference type="RefSeq" id="WP_023856358.1">
    <property type="nucleotide sequence ID" value="NZ_AP023088.1"/>
</dbReference>
<keyword evidence="5 10" id="KW-0315">Glutamine amidotransferase</keyword>
<dbReference type="InterPro" id="IPR010139">
    <property type="entry name" value="Imidazole-glycPsynth_HisH"/>
</dbReference>
<dbReference type="InterPro" id="IPR017926">
    <property type="entry name" value="GATASE"/>
</dbReference>
<evidence type="ECO:0000313" key="14">
    <source>
        <dbReference type="Proteomes" id="UP000185604"/>
    </source>
</evidence>
<keyword evidence="10" id="KW-0963">Cytoplasm</keyword>
<evidence type="ECO:0000256" key="1">
    <source>
        <dbReference type="ARBA" id="ARBA00005091"/>
    </source>
</evidence>
<dbReference type="EMBL" id="LKPO01000001">
    <property type="protein sequence ID" value="OLF98781.1"/>
    <property type="molecule type" value="Genomic_DNA"/>
</dbReference>
<name>A0A7Z8Z321_9BACI</name>
<evidence type="ECO:0000259" key="12">
    <source>
        <dbReference type="Pfam" id="PF00117"/>
    </source>
</evidence>
<protein>
    <recommendedName>
        <fullName evidence="10">Imidazole glycerol phosphate synthase subunit HisH</fullName>
        <ecNumber evidence="10">4.3.2.10</ecNumber>
    </recommendedName>
    <alternativeName>
        <fullName evidence="10">IGP synthase glutaminase subunit</fullName>
        <ecNumber evidence="10">3.5.1.2</ecNumber>
    </alternativeName>
    <alternativeName>
        <fullName evidence="10">IGP synthase subunit HisH</fullName>
    </alternativeName>
    <alternativeName>
        <fullName evidence="10">ImGP synthase subunit HisH</fullName>
        <shortName evidence="10">IGPS subunit HisH</shortName>
    </alternativeName>
</protein>
<feature type="active site" evidence="10 11">
    <location>
        <position position="188"/>
    </location>
</feature>
<dbReference type="PANTHER" id="PTHR42701:SF1">
    <property type="entry name" value="IMIDAZOLE GLYCEROL PHOSPHATE SYNTHASE SUBUNIT HISH"/>
    <property type="match status" value="1"/>
</dbReference>